<dbReference type="RefSeq" id="WP_065247894.1">
    <property type="nucleotide sequence ID" value="NZ_CP012117.1"/>
</dbReference>
<dbReference type="GO" id="GO:0006813">
    <property type="term" value="P:potassium ion transport"/>
    <property type="evidence" value="ECO:0007669"/>
    <property type="project" value="InterPro"/>
</dbReference>
<sequence>MHIVIMGCGRVGATLATKLQTNGHSVAIIDRDEKAFRILPDDFEGIKVHGIGFDRRSLERARCDEAIAFAAVAGGDNSNIIAARAARQLYGIRNVVARIYDPKRAEVYERLGIATVPTARWTTNQMLTRLIPGQSAREFQDISGNVSMLACDFHPSWVGTTLADLEKLTASRVAFVTRYGEGSLPRRDYRIQEEDIVHLTLETEREAEVSALLTHHFEEDAE</sequence>
<dbReference type="STRING" id="1630135.DAD186_11960"/>
<dbReference type="PROSITE" id="PS51202">
    <property type="entry name" value="RCK_C"/>
    <property type="match status" value="1"/>
</dbReference>
<dbReference type="InterPro" id="IPR006037">
    <property type="entry name" value="RCK_C"/>
</dbReference>
<dbReference type="InterPro" id="IPR003148">
    <property type="entry name" value="RCK_N"/>
</dbReference>
<dbReference type="PANTHER" id="PTHR43833">
    <property type="entry name" value="POTASSIUM CHANNEL PROTEIN 2-RELATED-RELATED"/>
    <property type="match status" value="1"/>
</dbReference>
<dbReference type="PANTHER" id="PTHR43833:SF8">
    <property type="entry name" value="TRK SYSTEM POTASSIUM UPTAKE PROTEIN TRKA"/>
    <property type="match status" value="1"/>
</dbReference>
<dbReference type="PATRIC" id="fig|1630135.4.peg.1197"/>
<dbReference type="InterPro" id="IPR036721">
    <property type="entry name" value="RCK_C_sf"/>
</dbReference>
<evidence type="ECO:0008006" key="5">
    <source>
        <dbReference type="Google" id="ProtNLM"/>
    </source>
</evidence>
<dbReference type="Gene3D" id="3.30.70.1450">
    <property type="entry name" value="Regulator of K+ conductance, C-terminal domain"/>
    <property type="match status" value="1"/>
</dbReference>
<dbReference type="Gene3D" id="3.40.50.720">
    <property type="entry name" value="NAD(P)-binding Rossmann-like Domain"/>
    <property type="match status" value="1"/>
</dbReference>
<reference evidence="3 4" key="1">
    <citation type="submission" date="2015-06" db="EMBL/GenBank/DDBJ databases">
        <title>Investigation of pathophysiology for high-risk pregnancy and development of treatment modality based on it.</title>
        <authorList>
            <person name="Kim B.-C."/>
            <person name="Lim S."/>
        </authorList>
    </citation>
    <scope>NUCLEOTIDE SEQUENCE [LARGE SCALE GENOMIC DNA]</scope>
    <source>
        <strain evidence="3 4">AD1-86</strain>
    </source>
</reference>
<dbReference type="SUPFAM" id="SSF51735">
    <property type="entry name" value="NAD(P)-binding Rossmann-fold domains"/>
    <property type="match status" value="1"/>
</dbReference>
<dbReference type="EMBL" id="CP012117">
    <property type="protein sequence ID" value="ANP27746.1"/>
    <property type="molecule type" value="Genomic_DNA"/>
</dbReference>
<dbReference type="InterPro" id="IPR050721">
    <property type="entry name" value="Trk_Ktr_HKT_K-transport"/>
</dbReference>
<dbReference type="Pfam" id="PF02254">
    <property type="entry name" value="TrkA_N"/>
    <property type="match status" value="1"/>
</dbReference>
<dbReference type="InterPro" id="IPR036291">
    <property type="entry name" value="NAD(P)-bd_dom_sf"/>
</dbReference>
<proteinExistence type="predicted"/>
<name>A0A1B0ZIE8_9MICO</name>
<organism evidence="3 4">
    <name type="scientific">Dermabacter vaginalis</name>
    <dbReference type="NCBI Taxonomy" id="1630135"/>
    <lineage>
        <taxon>Bacteria</taxon>
        <taxon>Bacillati</taxon>
        <taxon>Actinomycetota</taxon>
        <taxon>Actinomycetes</taxon>
        <taxon>Micrococcales</taxon>
        <taxon>Dermabacteraceae</taxon>
        <taxon>Dermabacter</taxon>
    </lineage>
</organism>
<dbReference type="AlphaFoldDB" id="A0A1B0ZIE8"/>
<evidence type="ECO:0000313" key="4">
    <source>
        <dbReference type="Proteomes" id="UP000092596"/>
    </source>
</evidence>
<dbReference type="KEGG" id="dva:DAD186_11960"/>
<dbReference type="Proteomes" id="UP000092596">
    <property type="component" value="Chromosome"/>
</dbReference>
<dbReference type="PROSITE" id="PS51201">
    <property type="entry name" value="RCK_N"/>
    <property type="match status" value="1"/>
</dbReference>
<dbReference type="GO" id="GO:0008324">
    <property type="term" value="F:monoatomic cation transmembrane transporter activity"/>
    <property type="evidence" value="ECO:0007669"/>
    <property type="project" value="InterPro"/>
</dbReference>
<evidence type="ECO:0000259" key="1">
    <source>
        <dbReference type="PROSITE" id="PS51201"/>
    </source>
</evidence>
<evidence type="ECO:0000259" key="2">
    <source>
        <dbReference type="PROSITE" id="PS51202"/>
    </source>
</evidence>
<evidence type="ECO:0000313" key="3">
    <source>
        <dbReference type="EMBL" id="ANP27746.1"/>
    </source>
</evidence>
<protein>
    <recommendedName>
        <fullName evidence="5">Trk system potassium uptake protein TrkA</fullName>
    </recommendedName>
</protein>
<gene>
    <name evidence="3" type="ORF">DAD186_11960</name>
</gene>
<accession>A0A1B0ZIE8</accession>
<feature type="domain" description="RCK N-terminal" evidence="1">
    <location>
        <begin position="1"/>
        <end position="118"/>
    </location>
</feature>
<feature type="domain" description="RCK C-terminal" evidence="2">
    <location>
        <begin position="134"/>
        <end position="215"/>
    </location>
</feature>